<keyword evidence="6" id="KW-0800">Toxin</keyword>
<evidence type="ECO:0000259" key="7">
    <source>
        <dbReference type="Pfam" id="PF01850"/>
    </source>
</evidence>
<organism evidence="8 9">
    <name type="scientific">Jiangella aurantiaca</name>
    <dbReference type="NCBI Taxonomy" id="2530373"/>
    <lineage>
        <taxon>Bacteria</taxon>
        <taxon>Bacillati</taxon>
        <taxon>Actinomycetota</taxon>
        <taxon>Actinomycetes</taxon>
        <taxon>Jiangellales</taxon>
        <taxon>Jiangellaceae</taxon>
        <taxon>Jiangella</taxon>
    </lineage>
</organism>
<gene>
    <name evidence="6" type="primary">vapC</name>
    <name evidence="8" type="ORF">E1262_20870</name>
</gene>
<sequence length="142" mass="15791">MILVDANILLYAHVVDYPQHEAARRWLDTALNGVSRVGLPWESLLAFVRLVTNPKLFPRPESAADAWLQVGEWLDADPSWVPVPTDRHREVLDSLVPSVTRSTLVPDAHLAALAIEHGLALVSTDGDFARFPGLRWENPLAE</sequence>
<dbReference type="GO" id="GO:0016788">
    <property type="term" value="F:hydrolase activity, acting on ester bonds"/>
    <property type="evidence" value="ECO:0007669"/>
    <property type="project" value="InterPro"/>
</dbReference>
<feature type="binding site" evidence="6">
    <location>
        <position position="5"/>
    </location>
    <ligand>
        <name>Mg(2+)</name>
        <dbReference type="ChEBI" id="CHEBI:18420"/>
    </ligand>
</feature>
<evidence type="ECO:0000313" key="9">
    <source>
        <dbReference type="Proteomes" id="UP000295217"/>
    </source>
</evidence>
<evidence type="ECO:0000256" key="1">
    <source>
        <dbReference type="ARBA" id="ARBA00022649"/>
    </source>
</evidence>
<dbReference type="InterPro" id="IPR029060">
    <property type="entry name" value="PIN-like_dom_sf"/>
</dbReference>
<comment type="similarity">
    <text evidence="6">Belongs to the PINc/VapC protein family.</text>
</comment>
<dbReference type="GO" id="GO:0045926">
    <property type="term" value="P:negative regulation of growth"/>
    <property type="evidence" value="ECO:0007669"/>
    <property type="project" value="UniProtKB-ARBA"/>
</dbReference>
<dbReference type="NCBIfam" id="TIGR00028">
    <property type="entry name" value="Mtu_PIN_fam"/>
    <property type="match status" value="1"/>
</dbReference>
<keyword evidence="1 6" id="KW-1277">Toxin-antitoxin system</keyword>
<feature type="domain" description="PIN" evidence="7">
    <location>
        <begin position="2"/>
        <end position="132"/>
    </location>
</feature>
<comment type="caution">
    <text evidence="8">The sequence shown here is derived from an EMBL/GenBank/DDBJ whole genome shotgun (WGS) entry which is preliminary data.</text>
</comment>
<keyword evidence="3 6" id="KW-0479">Metal-binding</keyword>
<keyword evidence="2 6" id="KW-0540">Nuclease</keyword>
<dbReference type="InterPro" id="IPR006226">
    <property type="entry name" value="Mtu_PIN"/>
</dbReference>
<keyword evidence="4 6" id="KW-0378">Hydrolase</keyword>
<keyword evidence="5 6" id="KW-0460">Magnesium</keyword>
<evidence type="ECO:0000256" key="5">
    <source>
        <dbReference type="ARBA" id="ARBA00022842"/>
    </source>
</evidence>
<comment type="function">
    <text evidence="6">Toxic component of a toxin-antitoxin (TA) system. An RNase.</text>
</comment>
<dbReference type="GO" id="GO:0090729">
    <property type="term" value="F:toxin activity"/>
    <property type="evidence" value="ECO:0007669"/>
    <property type="project" value="UniProtKB-KW"/>
</dbReference>
<dbReference type="Proteomes" id="UP000295217">
    <property type="component" value="Unassembled WGS sequence"/>
</dbReference>
<dbReference type="Gene3D" id="3.40.50.1010">
    <property type="entry name" value="5'-nuclease"/>
    <property type="match status" value="1"/>
</dbReference>
<dbReference type="AlphaFoldDB" id="A0A4R5A758"/>
<evidence type="ECO:0000313" key="8">
    <source>
        <dbReference type="EMBL" id="TDD66930.1"/>
    </source>
</evidence>
<dbReference type="InterPro" id="IPR022907">
    <property type="entry name" value="VapC_family"/>
</dbReference>
<dbReference type="Pfam" id="PF01850">
    <property type="entry name" value="PIN"/>
    <property type="match status" value="1"/>
</dbReference>
<accession>A0A4R5A758</accession>
<name>A0A4R5A758_9ACTN</name>
<dbReference type="GO" id="GO:0004540">
    <property type="term" value="F:RNA nuclease activity"/>
    <property type="evidence" value="ECO:0007669"/>
    <property type="project" value="InterPro"/>
</dbReference>
<dbReference type="EMBL" id="SMLB01000034">
    <property type="protein sequence ID" value="TDD66930.1"/>
    <property type="molecule type" value="Genomic_DNA"/>
</dbReference>
<dbReference type="InterPro" id="IPR002716">
    <property type="entry name" value="PIN_dom"/>
</dbReference>
<dbReference type="RefSeq" id="WP_132105154.1">
    <property type="nucleotide sequence ID" value="NZ_SMLB01000034.1"/>
</dbReference>
<dbReference type="HAMAP" id="MF_00265">
    <property type="entry name" value="VapC_Nob1"/>
    <property type="match status" value="1"/>
</dbReference>
<dbReference type="GO" id="GO:0000287">
    <property type="term" value="F:magnesium ion binding"/>
    <property type="evidence" value="ECO:0007669"/>
    <property type="project" value="UniProtKB-UniRule"/>
</dbReference>
<reference evidence="8 9" key="1">
    <citation type="submission" date="2019-02" db="EMBL/GenBank/DDBJ databases">
        <title>Draft genome sequences of novel Actinobacteria.</title>
        <authorList>
            <person name="Sahin N."/>
            <person name="Ay H."/>
            <person name="Saygin H."/>
        </authorList>
    </citation>
    <scope>NUCLEOTIDE SEQUENCE [LARGE SCALE GENOMIC DNA]</scope>
    <source>
        <strain evidence="8 9">8K307</strain>
    </source>
</reference>
<dbReference type="EC" id="3.1.-.-" evidence="6"/>
<keyword evidence="9" id="KW-1185">Reference proteome</keyword>
<evidence type="ECO:0000256" key="2">
    <source>
        <dbReference type="ARBA" id="ARBA00022722"/>
    </source>
</evidence>
<evidence type="ECO:0000256" key="6">
    <source>
        <dbReference type="HAMAP-Rule" id="MF_00265"/>
    </source>
</evidence>
<comment type="cofactor">
    <cofactor evidence="6">
        <name>Mg(2+)</name>
        <dbReference type="ChEBI" id="CHEBI:18420"/>
    </cofactor>
</comment>
<dbReference type="OrthoDB" id="556169at2"/>
<proteinExistence type="inferred from homology"/>
<protein>
    <recommendedName>
        <fullName evidence="6">Ribonuclease VapC</fullName>
        <shortName evidence="6">RNase VapC</shortName>
        <ecNumber evidence="6">3.1.-.-</ecNumber>
    </recommendedName>
    <alternativeName>
        <fullName evidence="6">Toxin VapC</fullName>
    </alternativeName>
</protein>
<evidence type="ECO:0000256" key="3">
    <source>
        <dbReference type="ARBA" id="ARBA00022723"/>
    </source>
</evidence>
<dbReference type="SUPFAM" id="SSF88723">
    <property type="entry name" value="PIN domain-like"/>
    <property type="match status" value="1"/>
</dbReference>
<evidence type="ECO:0000256" key="4">
    <source>
        <dbReference type="ARBA" id="ARBA00022801"/>
    </source>
</evidence>
<feature type="binding site" evidence="6">
    <location>
        <position position="107"/>
    </location>
    <ligand>
        <name>Mg(2+)</name>
        <dbReference type="ChEBI" id="CHEBI:18420"/>
    </ligand>
</feature>